<organism evidence="2 3">
    <name type="scientific">Magallana gigas</name>
    <name type="common">Pacific oyster</name>
    <name type="synonym">Crassostrea gigas</name>
    <dbReference type="NCBI Taxonomy" id="29159"/>
    <lineage>
        <taxon>Eukaryota</taxon>
        <taxon>Metazoa</taxon>
        <taxon>Spiralia</taxon>
        <taxon>Lophotrochozoa</taxon>
        <taxon>Mollusca</taxon>
        <taxon>Bivalvia</taxon>
        <taxon>Autobranchia</taxon>
        <taxon>Pteriomorphia</taxon>
        <taxon>Ostreida</taxon>
        <taxon>Ostreoidea</taxon>
        <taxon>Ostreidae</taxon>
        <taxon>Magallana</taxon>
    </lineage>
</organism>
<evidence type="ECO:0000313" key="2">
    <source>
        <dbReference type="EnsemblMetazoa" id="G18767.1:cds"/>
    </source>
</evidence>
<keyword evidence="1" id="KW-0472">Membrane</keyword>
<keyword evidence="3" id="KW-1185">Reference proteome</keyword>
<keyword evidence="1" id="KW-1133">Transmembrane helix</keyword>
<dbReference type="Proteomes" id="UP000005408">
    <property type="component" value="Unassembled WGS sequence"/>
</dbReference>
<keyword evidence="1" id="KW-0812">Transmembrane</keyword>
<evidence type="ECO:0000313" key="3">
    <source>
        <dbReference type="Proteomes" id="UP000005408"/>
    </source>
</evidence>
<accession>A0A8W8JIG9</accession>
<feature type="transmembrane region" description="Helical" evidence="1">
    <location>
        <begin position="47"/>
        <end position="71"/>
    </location>
</feature>
<sequence length="171" mass="18923">MYSQTEGIPNWIVWGDLTMDRRLLFCALLLVTFWVHGQSQIPTGDLAVMGFLGTVGISAGVATAIISATAVKLQSDLKKCLEKSAKMDERIVVPDCPPTNEDCPNQLAQCEKEEEDLELERIQKLDLLEKVCLGRPRRCACGRITDEASCDANADCVYKTDKLFCVPILNN</sequence>
<dbReference type="AlphaFoldDB" id="A0A8W8JIG9"/>
<evidence type="ECO:0000256" key="1">
    <source>
        <dbReference type="SAM" id="Phobius"/>
    </source>
</evidence>
<proteinExistence type="predicted"/>
<reference evidence="2" key="1">
    <citation type="submission" date="2022-08" db="UniProtKB">
        <authorList>
            <consortium name="EnsemblMetazoa"/>
        </authorList>
    </citation>
    <scope>IDENTIFICATION</scope>
    <source>
        <strain evidence="2">05x7-T-G4-1.051#20</strain>
    </source>
</reference>
<dbReference type="EnsemblMetazoa" id="G18767.1">
    <property type="protein sequence ID" value="G18767.1:cds"/>
    <property type="gene ID" value="G18767"/>
</dbReference>
<name>A0A8W8JIG9_MAGGI</name>
<protein>
    <submittedName>
        <fullName evidence="2">Uncharacterized protein</fullName>
    </submittedName>
</protein>